<name>A0A2T3AQM0_AMORE</name>
<feature type="compositionally biased region" description="Low complexity" evidence="1">
    <location>
        <begin position="198"/>
        <end position="209"/>
    </location>
</feature>
<dbReference type="AlphaFoldDB" id="A0A2T3AQM0"/>
<protein>
    <submittedName>
        <fullName evidence="2">Uncharacterized protein</fullName>
    </submittedName>
</protein>
<dbReference type="EMBL" id="KZ679018">
    <property type="protein sequence ID" value="PSS08558.1"/>
    <property type="molecule type" value="Genomic_DNA"/>
</dbReference>
<evidence type="ECO:0000313" key="2">
    <source>
        <dbReference type="EMBL" id="PSS08558.1"/>
    </source>
</evidence>
<organism evidence="2 3">
    <name type="scientific">Amorphotheca resinae ATCC 22711</name>
    <dbReference type="NCBI Taxonomy" id="857342"/>
    <lineage>
        <taxon>Eukaryota</taxon>
        <taxon>Fungi</taxon>
        <taxon>Dikarya</taxon>
        <taxon>Ascomycota</taxon>
        <taxon>Pezizomycotina</taxon>
        <taxon>Leotiomycetes</taxon>
        <taxon>Helotiales</taxon>
        <taxon>Amorphothecaceae</taxon>
        <taxon>Amorphotheca</taxon>
    </lineage>
</organism>
<proteinExistence type="predicted"/>
<dbReference type="Proteomes" id="UP000241818">
    <property type="component" value="Unassembled WGS sequence"/>
</dbReference>
<dbReference type="GeneID" id="36575197"/>
<keyword evidence="3" id="KW-1185">Reference proteome</keyword>
<evidence type="ECO:0000313" key="3">
    <source>
        <dbReference type="Proteomes" id="UP000241818"/>
    </source>
</evidence>
<dbReference type="RefSeq" id="XP_024716956.1">
    <property type="nucleotide sequence ID" value="XM_024867116.1"/>
</dbReference>
<gene>
    <name evidence="2" type="ORF">M430DRAFT_37385</name>
</gene>
<feature type="region of interest" description="Disordered" evidence="1">
    <location>
        <begin position="50"/>
        <end position="90"/>
    </location>
</feature>
<reference evidence="2 3" key="1">
    <citation type="journal article" date="2018" name="New Phytol.">
        <title>Comparative genomics and transcriptomics depict ericoid mycorrhizal fungi as versatile saprotrophs and plant mutualists.</title>
        <authorList>
            <person name="Martino E."/>
            <person name="Morin E."/>
            <person name="Grelet G.A."/>
            <person name="Kuo A."/>
            <person name="Kohler A."/>
            <person name="Daghino S."/>
            <person name="Barry K.W."/>
            <person name="Cichocki N."/>
            <person name="Clum A."/>
            <person name="Dockter R.B."/>
            <person name="Hainaut M."/>
            <person name="Kuo R.C."/>
            <person name="LaButti K."/>
            <person name="Lindahl B.D."/>
            <person name="Lindquist E.A."/>
            <person name="Lipzen A."/>
            <person name="Khouja H.R."/>
            <person name="Magnuson J."/>
            <person name="Murat C."/>
            <person name="Ohm R.A."/>
            <person name="Singer S.W."/>
            <person name="Spatafora J.W."/>
            <person name="Wang M."/>
            <person name="Veneault-Fourrey C."/>
            <person name="Henrissat B."/>
            <person name="Grigoriev I.V."/>
            <person name="Martin F.M."/>
            <person name="Perotto S."/>
        </authorList>
    </citation>
    <scope>NUCLEOTIDE SEQUENCE [LARGE SCALE GENOMIC DNA]</scope>
    <source>
        <strain evidence="2 3">ATCC 22711</strain>
    </source>
</reference>
<feature type="region of interest" description="Disordered" evidence="1">
    <location>
        <begin position="283"/>
        <end position="306"/>
    </location>
</feature>
<dbReference type="OrthoDB" id="3565108at2759"/>
<sequence length="363" mass="40114">MSPGSESQNLRRKAILDGLGEARVKRMRLEFNSLESSQISADDRALNLFKGHEDADQNTSELLVPTAHSSPQGSPPISHPEDSEGEQDFEGYWDSVDEIYRCKSCGHELWSSRGQCTGCSAGEEVPYCEVMDPELGPRPTIALSEYELADNVTFEERADLLGSCLDFDSSAYDSQDERNCHEDEYEINSFIDDDSPQNSEDGNDSSSSDGETDYKEKFRRLQATHQTLIEDYANLIDEHEELKQDVLGSDYDGFEDMGEVEEEGMVIVDVSPPDPVLAELVLSQTDTESQNGSQDASRASEAPDSLVEELVHLGAKGHSQESEVSAGRAKARAEAFEAAVDGRWHDISMVSTNGNHSREEVEL</sequence>
<feature type="region of interest" description="Disordered" evidence="1">
    <location>
        <begin position="189"/>
        <end position="213"/>
    </location>
</feature>
<accession>A0A2T3AQM0</accession>
<feature type="compositionally biased region" description="Polar residues" evidence="1">
    <location>
        <begin position="283"/>
        <end position="297"/>
    </location>
</feature>
<evidence type="ECO:0000256" key="1">
    <source>
        <dbReference type="SAM" id="MobiDB-lite"/>
    </source>
</evidence>
<dbReference type="InParanoid" id="A0A2T3AQM0"/>
<dbReference type="STRING" id="857342.A0A2T3AQM0"/>
<feature type="compositionally biased region" description="Polar residues" evidence="1">
    <location>
        <begin position="57"/>
        <end position="72"/>
    </location>
</feature>